<evidence type="ECO:0000313" key="4">
    <source>
        <dbReference type="Proteomes" id="UP000040576"/>
    </source>
</evidence>
<keyword evidence="1" id="KW-1133">Transmembrane helix</keyword>
<feature type="domain" description="YdbS-like PH" evidence="2">
    <location>
        <begin position="72"/>
        <end position="146"/>
    </location>
</feature>
<dbReference type="PANTHER" id="PTHR34473:SF2">
    <property type="entry name" value="UPF0699 TRANSMEMBRANE PROTEIN YDBT"/>
    <property type="match status" value="1"/>
</dbReference>
<protein>
    <submittedName>
        <fullName evidence="3">Membrane-flanked domain protein</fullName>
    </submittedName>
</protein>
<name>A0A090IXZ9_9BACI</name>
<dbReference type="Pfam" id="PF03703">
    <property type="entry name" value="bPH_2"/>
    <property type="match status" value="1"/>
</dbReference>
<keyword evidence="1" id="KW-0472">Membrane</keyword>
<sequence length="159" mass="18539">MLGEPAKHISERALTVWKIRGIITSGLSLLIYVTISVVIFIFHWPKWIIIPLVLLWIVETYFIIFFNPKLRWKIWRYEVREQEIEIQHGLWIVTKTLVPMIRVQHVDTTQGPLLKKYHLASVKISTAATVHEIPALEDVEAEELRHVISNLARVADEDV</sequence>
<dbReference type="InterPro" id="IPR005182">
    <property type="entry name" value="YdbS-like_PH"/>
</dbReference>
<feature type="transmembrane region" description="Helical" evidence="1">
    <location>
        <begin position="21"/>
        <end position="42"/>
    </location>
</feature>
<keyword evidence="1" id="KW-0812">Transmembrane</keyword>
<dbReference type="STRING" id="35841.B4167_2738"/>
<dbReference type="GeneID" id="92959672"/>
<accession>A0A090IXZ9</accession>
<evidence type="ECO:0000259" key="2">
    <source>
        <dbReference type="Pfam" id="PF03703"/>
    </source>
</evidence>
<feature type="transmembrane region" description="Helical" evidence="1">
    <location>
        <begin position="48"/>
        <end position="66"/>
    </location>
</feature>
<organism evidence="3 4">
    <name type="scientific">Caldibacillus thermoamylovorans</name>
    <dbReference type="NCBI Taxonomy" id="35841"/>
    <lineage>
        <taxon>Bacteria</taxon>
        <taxon>Bacillati</taxon>
        <taxon>Bacillota</taxon>
        <taxon>Bacilli</taxon>
        <taxon>Bacillales</taxon>
        <taxon>Bacillaceae</taxon>
        <taxon>Caldibacillus</taxon>
    </lineage>
</organism>
<evidence type="ECO:0000256" key="1">
    <source>
        <dbReference type="SAM" id="Phobius"/>
    </source>
</evidence>
<keyword evidence="4" id="KW-1185">Reference proteome</keyword>
<dbReference type="PATRIC" id="fig|35841.6.peg.2287"/>
<dbReference type="EMBL" id="CCRF01000018">
    <property type="protein sequence ID" value="CEE00385.1"/>
    <property type="molecule type" value="Genomic_DNA"/>
</dbReference>
<gene>
    <name evidence="3" type="ORF">BT1A1_0527</name>
</gene>
<proteinExistence type="predicted"/>
<dbReference type="AlphaFoldDB" id="A0A090IXZ9"/>
<evidence type="ECO:0000313" key="3">
    <source>
        <dbReference type="EMBL" id="CEE00385.1"/>
    </source>
</evidence>
<reference evidence="3 4" key="1">
    <citation type="submission" date="2014-07" db="EMBL/GenBank/DDBJ databases">
        <authorList>
            <person name="Wibberg Daniel"/>
        </authorList>
    </citation>
    <scope>NUCLEOTIDE SEQUENCE [LARGE SCALE GENOMIC DNA]</scope>
</reference>
<dbReference type="Proteomes" id="UP000040576">
    <property type="component" value="Unassembled WGS sequence"/>
</dbReference>
<dbReference type="RefSeq" id="WP_034767804.1">
    <property type="nucleotide sequence ID" value="NZ_CCRF01000018.1"/>
</dbReference>
<dbReference type="PANTHER" id="PTHR34473">
    <property type="entry name" value="UPF0699 TRANSMEMBRANE PROTEIN YDBS"/>
    <property type="match status" value="1"/>
</dbReference>
<dbReference type="eggNOG" id="COG3402">
    <property type="taxonomic scope" value="Bacteria"/>
</dbReference>